<dbReference type="InterPro" id="IPR001702">
    <property type="entry name" value="Porin_Gram-ve"/>
</dbReference>
<reference evidence="13 14" key="1">
    <citation type="submission" date="2024-08" db="EMBL/GenBank/DDBJ databases">
        <authorList>
            <person name="Feng Z."/>
            <person name="Ronholm J."/>
        </authorList>
    </citation>
    <scope>NUCLEOTIDE SEQUENCE [LARGE SCALE GENOMIC DNA]</scope>
    <source>
        <strain evidence="13 14">4-AB0-8</strain>
    </source>
</reference>
<dbReference type="InterPro" id="IPR023614">
    <property type="entry name" value="Porin_dom_sf"/>
</dbReference>
<protein>
    <submittedName>
        <fullName evidence="13">Porin</fullName>
    </submittedName>
</protein>
<evidence type="ECO:0000256" key="9">
    <source>
        <dbReference type="ARBA" id="ARBA00023136"/>
    </source>
</evidence>
<evidence type="ECO:0000256" key="7">
    <source>
        <dbReference type="ARBA" id="ARBA00023065"/>
    </source>
</evidence>
<keyword evidence="10" id="KW-0998">Cell outer membrane</keyword>
<proteinExistence type="predicted"/>
<sequence>MTFSLNKIVAAAGLIAVSATAAAADSSVNVYGRIDTAVESVKTGNARVNGVNNSGSYFGFQGQEDLGNGLKLGFQLESAINSDNGSITEADSFFSNRSEVNLSGNFGTVRMGRFFNPSYYAIADRASLHNEDYGITADALYVGVENANNRLAYKSPVFHGLSVESSVSFHERAADNQGKNAYDLAANYDRGNWSFGAGYGEWADAKQYALRATWTAGAWTLSGYHQRSEDVVAGIKEKTNVTRAAVAYAIGAGELHANFGHANAEGQAAANQWTVGYNHHLSKRTKVYAFYSQLQNKDGAAFGDLNPNEDRKSVSVGIRHNF</sequence>
<organism evidence="13 14">
    <name type="scientific">Comamonas jiangduensis</name>
    <dbReference type="NCBI Taxonomy" id="1194168"/>
    <lineage>
        <taxon>Bacteria</taxon>
        <taxon>Pseudomonadati</taxon>
        <taxon>Pseudomonadota</taxon>
        <taxon>Betaproteobacteria</taxon>
        <taxon>Burkholderiales</taxon>
        <taxon>Comamonadaceae</taxon>
        <taxon>Comamonas</taxon>
    </lineage>
</organism>
<dbReference type="PRINTS" id="PR00182">
    <property type="entry name" value="ECOLNEIPORIN"/>
</dbReference>
<feature type="domain" description="Porin" evidence="12">
    <location>
        <begin position="11"/>
        <end position="298"/>
    </location>
</feature>
<dbReference type="RefSeq" id="WP_370891812.1">
    <property type="nucleotide sequence ID" value="NZ_JBGJLR010000006.1"/>
</dbReference>
<dbReference type="InterPro" id="IPR033900">
    <property type="entry name" value="Gram_neg_porin_domain"/>
</dbReference>
<comment type="subunit">
    <text evidence="2">Homotrimer.</text>
</comment>
<evidence type="ECO:0000259" key="12">
    <source>
        <dbReference type="Pfam" id="PF13609"/>
    </source>
</evidence>
<evidence type="ECO:0000256" key="2">
    <source>
        <dbReference type="ARBA" id="ARBA00011233"/>
    </source>
</evidence>
<evidence type="ECO:0000313" key="14">
    <source>
        <dbReference type="Proteomes" id="UP001567350"/>
    </source>
</evidence>
<dbReference type="PANTHER" id="PTHR34501">
    <property type="entry name" value="PROTEIN YDDL-RELATED"/>
    <property type="match status" value="1"/>
</dbReference>
<evidence type="ECO:0000256" key="4">
    <source>
        <dbReference type="ARBA" id="ARBA00022452"/>
    </source>
</evidence>
<dbReference type="Gene3D" id="2.40.160.10">
    <property type="entry name" value="Porin"/>
    <property type="match status" value="1"/>
</dbReference>
<feature type="chain" id="PRO_5045336102" evidence="11">
    <location>
        <begin position="24"/>
        <end position="322"/>
    </location>
</feature>
<evidence type="ECO:0000256" key="10">
    <source>
        <dbReference type="ARBA" id="ARBA00023237"/>
    </source>
</evidence>
<comment type="subcellular location">
    <subcellularLocation>
        <location evidence="1">Cell outer membrane</location>
        <topology evidence="1">Multi-pass membrane protein</topology>
    </subcellularLocation>
</comment>
<keyword evidence="8" id="KW-0626">Porin</keyword>
<keyword evidence="5" id="KW-0812">Transmembrane</keyword>
<dbReference type="InterPro" id="IPR002299">
    <property type="entry name" value="Porin_Neis"/>
</dbReference>
<evidence type="ECO:0000256" key="6">
    <source>
        <dbReference type="ARBA" id="ARBA00022729"/>
    </source>
</evidence>
<dbReference type="InterPro" id="IPR050298">
    <property type="entry name" value="Gram-neg_bact_OMP"/>
</dbReference>
<dbReference type="Pfam" id="PF13609">
    <property type="entry name" value="Porin_4"/>
    <property type="match status" value="1"/>
</dbReference>
<dbReference type="CDD" id="cd00342">
    <property type="entry name" value="gram_neg_porins"/>
    <property type="match status" value="1"/>
</dbReference>
<keyword evidence="3" id="KW-0813">Transport</keyword>
<keyword evidence="6 11" id="KW-0732">Signal</keyword>
<accession>A0ABV4IBX0</accession>
<evidence type="ECO:0000256" key="11">
    <source>
        <dbReference type="SAM" id="SignalP"/>
    </source>
</evidence>
<evidence type="ECO:0000256" key="3">
    <source>
        <dbReference type="ARBA" id="ARBA00022448"/>
    </source>
</evidence>
<evidence type="ECO:0000256" key="8">
    <source>
        <dbReference type="ARBA" id="ARBA00023114"/>
    </source>
</evidence>
<keyword evidence="9" id="KW-0472">Membrane</keyword>
<feature type="signal peptide" evidence="11">
    <location>
        <begin position="1"/>
        <end position="23"/>
    </location>
</feature>
<dbReference type="SUPFAM" id="SSF56935">
    <property type="entry name" value="Porins"/>
    <property type="match status" value="1"/>
</dbReference>
<keyword evidence="14" id="KW-1185">Reference proteome</keyword>
<keyword evidence="4" id="KW-1134">Transmembrane beta strand</keyword>
<dbReference type="EMBL" id="JBGJLR010000006">
    <property type="protein sequence ID" value="MEZ2739344.1"/>
    <property type="molecule type" value="Genomic_DNA"/>
</dbReference>
<evidence type="ECO:0000256" key="5">
    <source>
        <dbReference type="ARBA" id="ARBA00022692"/>
    </source>
</evidence>
<dbReference type="PANTHER" id="PTHR34501:SF9">
    <property type="entry name" value="MAJOR OUTER MEMBRANE PROTEIN P.IA"/>
    <property type="match status" value="1"/>
</dbReference>
<evidence type="ECO:0000256" key="1">
    <source>
        <dbReference type="ARBA" id="ARBA00004571"/>
    </source>
</evidence>
<dbReference type="PRINTS" id="PR00184">
    <property type="entry name" value="NEISSPPORIN"/>
</dbReference>
<comment type="caution">
    <text evidence="13">The sequence shown here is derived from an EMBL/GenBank/DDBJ whole genome shotgun (WGS) entry which is preliminary data.</text>
</comment>
<name>A0ABV4IBX0_9BURK</name>
<evidence type="ECO:0000313" key="13">
    <source>
        <dbReference type="EMBL" id="MEZ2739344.1"/>
    </source>
</evidence>
<gene>
    <name evidence="13" type="ORF">ACBP88_07680</name>
</gene>
<dbReference type="Proteomes" id="UP001567350">
    <property type="component" value="Unassembled WGS sequence"/>
</dbReference>
<keyword evidence="7" id="KW-0406">Ion transport</keyword>